<dbReference type="InterPro" id="IPR050109">
    <property type="entry name" value="HTH-type_TetR-like_transc_reg"/>
</dbReference>
<dbReference type="RefSeq" id="WP_089219191.1">
    <property type="nucleotide sequence ID" value="NZ_FZOS01000007.1"/>
</dbReference>
<evidence type="ECO:0000259" key="5">
    <source>
        <dbReference type="PROSITE" id="PS50977"/>
    </source>
</evidence>
<evidence type="ECO:0000256" key="2">
    <source>
        <dbReference type="ARBA" id="ARBA00023125"/>
    </source>
</evidence>
<proteinExistence type="predicted"/>
<gene>
    <name evidence="6" type="ORF">SAMN06295912_10776</name>
</gene>
<dbReference type="Pfam" id="PF00440">
    <property type="entry name" value="TetR_N"/>
    <property type="match status" value="1"/>
</dbReference>
<feature type="domain" description="HTH tetR-type" evidence="5">
    <location>
        <begin position="14"/>
        <end position="74"/>
    </location>
</feature>
<dbReference type="GO" id="GO:0003700">
    <property type="term" value="F:DNA-binding transcription factor activity"/>
    <property type="evidence" value="ECO:0007669"/>
    <property type="project" value="TreeGrafter"/>
</dbReference>
<dbReference type="InterPro" id="IPR001647">
    <property type="entry name" value="HTH_TetR"/>
</dbReference>
<dbReference type="InterPro" id="IPR009057">
    <property type="entry name" value="Homeodomain-like_sf"/>
</dbReference>
<protein>
    <submittedName>
        <fullName evidence="6">Transcriptional regulator, TetR family</fullName>
    </submittedName>
</protein>
<keyword evidence="3" id="KW-0804">Transcription</keyword>
<accession>A0A239ETM7</accession>
<dbReference type="PANTHER" id="PTHR30055:SF234">
    <property type="entry name" value="HTH-TYPE TRANSCRIPTIONAL REGULATOR BETI"/>
    <property type="match status" value="1"/>
</dbReference>
<evidence type="ECO:0000313" key="6">
    <source>
        <dbReference type="EMBL" id="SNS47393.1"/>
    </source>
</evidence>
<dbReference type="AlphaFoldDB" id="A0A239ETM7"/>
<dbReference type="OrthoDB" id="7501431at2"/>
<evidence type="ECO:0000313" key="7">
    <source>
        <dbReference type="Proteomes" id="UP000198281"/>
    </source>
</evidence>
<dbReference type="InterPro" id="IPR036271">
    <property type="entry name" value="Tet_transcr_reg_TetR-rel_C_sf"/>
</dbReference>
<evidence type="ECO:0000256" key="4">
    <source>
        <dbReference type="PROSITE-ProRule" id="PRU00335"/>
    </source>
</evidence>
<dbReference type="Gene3D" id="1.10.357.10">
    <property type="entry name" value="Tetracycline Repressor, domain 2"/>
    <property type="match status" value="1"/>
</dbReference>
<dbReference type="PRINTS" id="PR00455">
    <property type="entry name" value="HTHTETR"/>
</dbReference>
<dbReference type="Proteomes" id="UP000198281">
    <property type="component" value="Unassembled WGS sequence"/>
</dbReference>
<dbReference type="SUPFAM" id="SSF46689">
    <property type="entry name" value="Homeodomain-like"/>
    <property type="match status" value="1"/>
</dbReference>
<dbReference type="EMBL" id="FZOS01000007">
    <property type="protein sequence ID" value="SNS47393.1"/>
    <property type="molecule type" value="Genomic_DNA"/>
</dbReference>
<reference evidence="7" key="1">
    <citation type="submission" date="2017-06" db="EMBL/GenBank/DDBJ databases">
        <authorList>
            <person name="Varghese N."/>
            <person name="Submissions S."/>
        </authorList>
    </citation>
    <scope>NUCLEOTIDE SEQUENCE [LARGE SCALE GENOMIC DNA]</scope>
    <source>
        <strain evidence="7">LNB2</strain>
    </source>
</reference>
<name>A0A239ETM7_9SPHN</name>
<keyword evidence="1" id="KW-0805">Transcription regulation</keyword>
<evidence type="ECO:0000256" key="3">
    <source>
        <dbReference type="ARBA" id="ARBA00023163"/>
    </source>
</evidence>
<sequence>MNVSKPPVRQARGDATRRAILDAAETIFAEMGYAAARLEDVAQAVGIRRPSIVYHFPGKQELYDAVEADIFTSMHAFVVERTDNVSDPMARLLGLLDAWLDFLVARPAAARIIQRLTADVGPRGDDPVRFSETALRDIEAIIAAGVAEGAFRPITATEILNGVASGSLFYVCNGRQLGAARTYDAADPAELGRYRALLHRLARAAVQPEAG</sequence>
<dbReference type="InterPro" id="IPR041474">
    <property type="entry name" value="NicS_C"/>
</dbReference>
<dbReference type="GO" id="GO:0000976">
    <property type="term" value="F:transcription cis-regulatory region binding"/>
    <property type="evidence" value="ECO:0007669"/>
    <property type="project" value="TreeGrafter"/>
</dbReference>
<keyword evidence="7" id="KW-1185">Reference proteome</keyword>
<dbReference type="PANTHER" id="PTHR30055">
    <property type="entry name" value="HTH-TYPE TRANSCRIPTIONAL REGULATOR RUTR"/>
    <property type="match status" value="1"/>
</dbReference>
<dbReference type="Pfam" id="PF17938">
    <property type="entry name" value="TetR_C_29"/>
    <property type="match status" value="1"/>
</dbReference>
<feature type="DNA-binding region" description="H-T-H motif" evidence="4">
    <location>
        <begin position="37"/>
        <end position="56"/>
    </location>
</feature>
<keyword evidence="2 4" id="KW-0238">DNA-binding</keyword>
<dbReference type="PROSITE" id="PS50977">
    <property type="entry name" value="HTH_TETR_2"/>
    <property type="match status" value="1"/>
</dbReference>
<organism evidence="6 7">
    <name type="scientific">Edaphosphingomonas laterariae</name>
    <dbReference type="NCBI Taxonomy" id="861865"/>
    <lineage>
        <taxon>Bacteria</taxon>
        <taxon>Pseudomonadati</taxon>
        <taxon>Pseudomonadota</taxon>
        <taxon>Alphaproteobacteria</taxon>
        <taxon>Sphingomonadales</taxon>
        <taxon>Rhizorhabdaceae</taxon>
        <taxon>Edaphosphingomonas</taxon>
    </lineage>
</organism>
<evidence type="ECO:0000256" key="1">
    <source>
        <dbReference type="ARBA" id="ARBA00023015"/>
    </source>
</evidence>
<dbReference type="SUPFAM" id="SSF48498">
    <property type="entry name" value="Tetracyclin repressor-like, C-terminal domain"/>
    <property type="match status" value="1"/>
</dbReference>